<name>A0A6B8VVI0_9CORY</name>
<dbReference type="AlphaFoldDB" id="A0A6B8VVI0"/>
<organism evidence="1 2">
    <name type="scientific">Corynebacterium comes</name>
    <dbReference type="NCBI Taxonomy" id="2675218"/>
    <lineage>
        <taxon>Bacteria</taxon>
        <taxon>Bacillati</taxon>
        <taxon>Actinomycetota</taxon>
        <taxon>Actinomycetes</taxon>
        <taxon>Mycobacteriales</taxon>
        <taxon>Corynebacteriaceae</taxon>
        <taxon>Corynebacterium</taxon>
    </lineage>
</organism>
<proteinExistence type="predicted"/>
<dbReference type="KEGG" id="ccoe:CETAM_04090"/>
<sequence length="127" mass="14384">MPRIYSPLDIYLDTETGQPDVFTMVFTFSFSGNTPPRSLLLSRGPEDPPGTVWIQPDDPRHGFSASDVRWESDGLLLSITLSGEDHFYWDNSQVMTIELFETRIEGVKSCLSSIFPAPVLEPTEKEW</sequence>
<dbReference type="Proteomes" id="UP000425178">
    <property type="component" value="Chromosome"/>
</dbReference>
<keyword evidence="2" id="KW-1185">Reference proteome</keyword>
<accession>A0A6B8VVI0</accession>
<protein>
    <submittedName>
        <fullName evidence="1">Uncharacterized protein</fullName>
    </submittedName>
</protein>
<dbReference type="RefSeq" id="WP_156227214.1">
    <property type="nucleotide sequence ID" value="NZ_CP046453.1"/>
</dbReference>
<evidence type="ECO:0000313" key="2">
    <source>
        <dbReference type="Proteomes" id="UP000425178"/>
    </source>
</evidence>
<evidence type="ECO:0000313" key="1">
    <source>
        <dbReference type="EMBL" id="QGU04091.1"/>
    </source>
</evidence>
<reference evidence="1 2" key="1">
    <citation type="journal article" date="2021" name="Int. J. Syst. Evol. Microbiol.">
        <title>Classification of three corynebacterial strains isolated from a small paddock in North Rhine-Westphalia: proposal of &lt;i&gt;Corynebacterium kalinowskii&lt;/i&gt; sp. nov., &lt;i&gt;Corynebacterium comes&lt;/i&gt; sp. nov. and &lt;i&gt;Corynebacterium occultum&lt;/i&gt; sp. nov.</title>
        <authorList>
            <person name="Schaffert L."/>
            <person name="Ruwe M."/>
            <person name="Milse J."/>
            <person name="Hanuschka K."/>
            <person name="Ortseifen V."/>
            <person name="Droste J."/>
            <person name="Brandt D."/>
            <person name="Schl L."/>
            <person name="Kutter Y."/>
            <person name="Vinke S."/>
            <person name="Vieh P."/>
            <person name="Jacob L."/>
            <person name="L N.C."/>
            <person name="Schulte-Berndt E."/>
            <person name="Hain C."/>
            <person name="Linder M."/>
            <person name="Schmidt P."/>
            <person name="Wollenschl L."/>
            <person name="Luttermann T."/>
            <person name="Thieme E."/>
            <person name="Hassa J."/>
            <person name="Haak M."/>
            <person name="Wittchen M."/>
            <person name="Mentz A."/>
            <person name="Persicke M."/>
            <person name="Busche T."/>
            <person name="R C."/>
        </authorList>
    </citation>
    <scope>NUCLEOTIDE SEQUENCE [LARGE SCALE GENOMIC DNA]</scope>
    <source>
        <strain evidence="1 2">2019</strain>
    </source>
</reference>
<dbReference type="EMBL" id="CP046453">
    <property type="protein sequence ID" value="QGU04091.1"/>
    <property type="molecule type" value="Genomic_DNA"/>
</dbReference>
<gene>
    <name evidence="1" type="ORF">CETAM_04090</name>
</gene>